<dbReference type="InParanoid" id="K1QK76"/>
<comment type="subcellular location">
    <subcellularLocation>
        <location evidence="1">Membrane</location>
        <topology evidence="1">Multi-pass membrane protein</topology>
    </subcellularLocation>
</comment>
<evidence type="ECO:0000256" key="4">
    <source>
        <dbReference type="ARBA" id="ARBA00022989"/>
    </source>
</evidence>
<dbReference type="EMBL" id="JH816755">
    <property type="protein sequence ID" value="EKC31529.1"/>
    <property type="molecule type" value="Genomic_DNA"/>
</dbReference>
<evidence type="ECO:0000256" key="3">
    <source>
        <dbReference type="ARBA" id="ARBA00022692"/>
    </source>
</evidence>
<evidence type="ECO:0000256" key="2">
    <source>
        <dbReference type="ARBA" id="ARBA00006679"/>
    </source>
</evidence>
<evidence type="ECO:0000256" key="1">
    <source>
        <dbReference type="ARBA" id="ARBA00004141"/>
    </source>
</evidence>
<gene>
    <name evidence="6" type="ORF">CGI_10027640</name>
</gene>
<dbReference type="AlphaFoldDB" id="K1QK76"/>
<name>K1QK76_MAGGI</name>
<protein>
    <submittedName>
        <fullName evidence="6">Uncharacterized protein</fullName>
    </submittedName>
</protein>
<keyword evidence="4" id="KW-1133">Transmembrane helix</keyword>
<reference evidence="6" key="1">
    <citation type="journal article" date="2012" name="Nature">
        <title>The oyster genome reveals stress adaptation and complexity of shell formation.</title>
        <authorList>
            <person name="Zhang G."/>
            <person name="Fang X."/>
            <person name="Guo X."/>
            <person name="Li L."/>
            <person name="Luo R."/>
            <person name="Xu F."/>
            <person name="Yang P."/>
            <person name="Zhang L."/>
            <person name="Wang X."/>
            <person name="Qi H."/>
            <person name="Xiong Z."/>
            <person name="Que H."/>
            <person name="Xie Y."/>
            <person name="Holland P.W."/>
            <person name="Paps J."/>
            <person name="Zhu Y."/>
            <person name="Wu F."/>
            <person name="Chen Y."/>
            <person name="Wang J."/>
            <person name="Peng C."/>
            <person name="Meng J."/>
            <person name="Yang L."/>
            <person name="Liu J."/>
            <person name="Wen B."/>
            <person name="Zhang N."/>
            <person name="Huang Z."/>
            <person name="Zhu Q."/>
            <person name="Feng Y."/>
            <person name="Mount A."/>
            <person name="Hedgecock D."/>
            <person name="Xu Z."/>
            <person name="Liu Y."/>
            <person name="Domazet-Loso T."/>
            <person name="Du Y."/>
            <person name="Sun X."/>
            <person name="Zhang S."/>
            <person name="Liu B."/>
            <person name="Cheng P."/>
            <person name="Jiang X."/>
            <person name="Li J."/>
            <person name="Fan D."/>
            <person name="Wang W."/>
            <person name="Fu W."/>
            <person name="Wang T."/>
            <person name="Wang B."/>
            <person name="Zhang J."/>
            <person name="Peng Z."/>
            <person name="Li Y."/>
            <person name="Li N."/>
            <person name="Wang J."/>
            <person name="Chen M."/>
            <person name="He Y."/>
            <person name="Tan F."/>
            <person name="Song X."/>
            <person name="Zheng Q."/>
            <person name="Huang R."/>
            <person name="Yang H."/>
            <person name="Du X."/>
            <person name="Chen L."/>
            <person name="Yang M."/>
            <person name="Gaffney P.M."/>
            <person name="Wang S."/>
            <person name="Luo L."/>
            <person name="She Z."/>
            <person name="Ming Y."/>
            <person name="Huang W."/>
            <person name="Zhang S."/>
            <person name="Huang B."/>
            <person name="Zhang Y."/>
            <person name="Qu T."/>
            <person name="Ni P."/>
            <person name="Miao G."/>
            <person name="Wang J."/>
            <person name="Wang Q."/>
            <person name="Steinberg C.E."/>
            <person name="Wang H."/>
            <person name="Li N."/>
            <person name="Qian L."/>
            <person name="Zhang G."/>
            <person name="Li Y."/>
            <person name="Yang H."/>
            <person name="Liu X."/>
            <person name="Wang J."/>
            <person name="Yin Y."/>
            <person name="Wang J."/>
        </authorList>
    </citation>
    <scope>NUCLEOTIDE SEQUENCE [LARGE SCALE GENOMIC DNA]</scope>
    <source>
        <strain evidence="6">05x7-T-G4-1.051#20</strain>
    </source>
</reference>
<dbReference type="HOGENOM" id="CLU_1078701_0_0_1"/>
<keyword evidence="3" id="KW-0812">Transmembrane</keyword>
<proteinExistence type="inferred from homology"/>
<dbReference type="InterPro" id="IPR032808">
    <property type="entry name" value="DoxX"/>
</dbReference>
<dbReference type="PANTHER" id="PTHR13163:SF2">
    <property type="entry name" value="TRANSMEMBRANE PROTEIN 35B"/>
    <property type="match status" value="1"/>
</dbReference>
<dbReference type="PANTHER" id="PTHR13163">
    <property type="entry name" value="SPINAL CORD EXPRESSION PROTEIN 4"/>
    <property type="match status" value="1"/>
</dbReference>
<dbReference type="Pfam" id="PF13564">
    <property type="entry name" value="DoxX_2"/>
    <property type="match status" value="1"/>
</dbReference>
<dbReference type="GO" id="GO:0016020">
    <property type="term" value="C:membrane"/>
    <property type="evidence" value="ECO:0007669"/>
    <property type="project" value="UniProtKB-SubCell"/>
</dbReference>
<accession>K1QK76</accession>
<evidence type="ECO:0000313" key="6">
    <source>
        <dbReference type="EMBL" id="EKC31529.1"/>
    </source>
</evidence>
<keyword evidence="5" id="KW-0472">Membrane</keyword>
<dbReference type="InterPro" id="IPR040399">
    <property type="entry name" value="TMEM35A/B"/>
</dbReference>
<organism evidence="6">
    <name type="scientific">Magallana gigas</name>
    <name type="common">Pacific oyster</name>
    <name type="synonym">Crassostrea gigas</name>
    <dbReference type="NCBI Taxonomy" id="29159"/>
    <lineage>
        <taxon>Eukaryota</taxon>
        <taxon>Metazoa</taxon>
        <taxon>Spiralia</taxon>
        <taxon>Lophotrochozoa</taxon>
        <taxon>Mollusca</taxon>
        <taxon>Bivalvia</taxon>
        <taxon>Autobranchia</taxon>
        <taxon>Pteriomorphia</taxon>
        <taxon>Ostreida</taxon>
        <taxon>Ostreoidea</taxon>
        <taxon>Ostreidae</taxon>
        <taxon>Magallana</taxon>
    </lineage>
</organism>
<evidence type="ECO:0000256" key="5">
    <source>
        <dbReference type="ARBA" id="ARBA00023136"/>
    </source>
</evidence>
<sequence>MLFEIEVNSMGFLSNLDIALTWILPCLFIVDGSIKVIPFNIELFGEISREFQDFSKVCPLTWVGYTPSSDNYRIFVGVYEVACSIAILISDELKTVSTAILAFISIGAVFTHVSLGDTTSAVPPTVTGALFLFLFIRSYVKSSVKAPKHKVPKKLKDLRIINAYIKRDGQKCTGENQRELCRTTEQPPPWRPAVRTVTDTASTCTVGPEAVVGGALRWQGTNSTNGTSTCVETKMYLIIPQMGILHALFTHLLEERVV</sequence>
<comment type="similarity">
    <text evidence="2">Belongs to the DoxX family.</text>
</comment>